<organism evidence="1 2">
    <name type="scientific">Stegodyphus mimosarum</name>
    <name type="common">African social velvet spider</name>
    <dbReference type="NCBI Taxonomy" id="407821"/>
    <lineage>
        <taxon>Eukaryota</taxon>
        <taxon>Metazoa</taxon>
        <taxon>Ecdysozoa</taxon>
        <taxon>Arthropoda</taxon>
        <taxon>Chelicerata</taxon>
        <taxon>Arachnida</taxon>
        <taxon>Araneae</taxon>
        <taxon>Araneomorphae</taxon>
        <taxon>Entelegynae</taxon>
        <taxon>Eresoidea</taxon>
        <taxon>Eresidae</taxon>
        <taxon>Stegodyphus</taxon>
    </lineage>
</organism>
<evidence type="ECO:0000313" key="1">
    <source>
        <dbReference type="EMBL" id="KFM81267.1"/>
    </source>
</evidence>
<keyword evidence="2" id="KW-1185">Reference proteome</keyword>
<protein>
    <submittedName>
        <fullName evidence="1">Uncharacterized protein</fullName>
    </submittedName>
</protein>
<dbReference type="Proteomes" id="UP000054359">
    <property type="component" value="Unassembled WGS sequence"/>
</dbReference>
<dbReference type="AlphaFoldDB" id="A0A087UV78"/>
<name>A0A087UV78_STEMI</name>
<accession>A0A087UV78</accession>
<gene>
    <name evidence="1" type="ORF">X975_10084</name>
</gene>
<reference evidence="1 2" key="1">
    <citation type="submission" date="2013-11" db="EMBL/GenBank/DDBJ databases">
        <title>Genome sequencing of Stegodyphus mimosarum.</title>
        <authorList>
            <person name="Bechsgaard J."/>
        </authorList>
    </citation>
    <scope>NUCLEOTIDE SEQUENCE [LARGE SCALE GENOMIC DNA]</scope>
</reference>
<dbReference type="EMBL" id="KK121805">
    <property type="protein sequence ID" value="KFM81267.1"/>
    <property type="molecule type" value="Genomic_DNA"/>
</dbReference>
<feature type="non-terminal residue" evidence="1">
    <location>
        <position position="38"/>
    </location>
</feature>
<proteinExistence type="predicted"/>
<sequence length="38" mass="4637">MHLDRRLQDGRFWTYPLIQRCSGLRMLKQKMRASTDVE</sequence>
<evidence type="ECO:0000313" key="2">
    <source>
        <dbReference type="Proteomes" id="UP000054359"/>
    </source>
</evidence>